<dbReference type="InterPro" id="IPR011057">
    <property type="entry name" value="Mss4-like_sf"/>
</dbReference>
<dbReference type="EMBL" id="ATHO01000040">
    <property type="protein sequence ID" value="EQB10134.1"/>
    <property type="molecule type" value="Genomic_DNA"/>
</dbReference>
<dbReference type="GO" id="GO:0016846">
    <property type="term" value="F:carbon-sulfur lyase activity"/>
    <property type="evidence" value="ECO:0007669"/>
    <property type="project" value="InterPro"/>
</dbReference>
<gene>
    <name evidence="5" type="ORF">L288_04790</name>
</gene>
<keyword evidence="2" id="KW-0479">Metal-binding</keyword>
<evidence type="ECO:0000313" key="6">
    <source>
        <dbReference type="Proteomes" id="UP000015525"/>
    </source>
</evidence>
<protein>
    <submittedName>
        <fullName evidence="5">Aldehyde-activating protein</fullName>
    </submittedName>
</protein>
<keyword evidence="6" id="KW-1185">Reference proteome</keyword>
<reference evidence="5 6" key="1">
    <citation type="journal article" date="2013" name="Genome Announc.">
        <title>Draft Genome Sequence of Sphingobium quisquiliarum Strain P25T, a Novel Hexachlorocyclohexane (HCH)-Degrading Bacterium Isolated from an HCH Dumpsite.</title>
        <authorList>
            <person name="Kumar Singh A."/>
            <person name="Sangwan N."/>
            <person name="Sharma A."/>
            <person name="Gupta V."/>
            <person name="Khurana J.P."/>
            <person name="Lal R."/>
        </authorList>
    </citation>
    <scope>NUCLEOTIDE SEQUENCE [LARGE SCALE GENOMIC DNA]</scope>
    <source>
        <strain evidence="5 6">P25</strain>
    </source>
</reference>
<dbReference type="PANTHER" id="PTHR28620">
    <property type="entry name" value="CENTROMERE PROTEIN V"/>
    <property type="match status" value="1"/>
</dbReference>
<dbReference type="GO" id="GO:0046872">
    <property type="term" value="F:metal ion binding"/>
    <property type="evidence" value="ECO:0007669"/>
    <property type="project" value="UniProtKB-KW"/>
</dbReference>
<name>T0IKE5_9SPHN</name>
<evidence type="ECO:0000256" key="2">
    <source>
        <dbReference type="ARBA" id="ARBA00022723"/>
    </source>
</evidence>
<evidence type="ECO:0000256" key="3">
    <source>
        <dbReference type="ARBA" id="ARBA00022833"/>
    </source>
</evidence>
<sequence>MSYAGSCHCGAVTFTVTGDAPDEAMSCNCSHCRRKGFLLTFVPADQFTLESGGDGLTSYQFYKHKITHQFCATCGAQAFALAESPNGPMRAINLRCVPDIDIDALRINRVDGASF</sequence>
<dbReference type="PATRIC" id="fig|1329909.3.peg.916"/>
<evidence type="ECO:0000256" key="1">
    <source>
        <dbReference type="ARBA" id="ARBA00005495"/>
    </source>
</evidence>
<dbReference type="InterPro" id="IPR052355">
    <property type="entry name" value="CENP-V-like"/>
</dbReference>
<comment type="caution">
    <text evidence="5">The sequence shown here is derived from an EMBL/GenBank/DDBJ whole genome shotgun (WGS) entry which is preliminary data.</text>
</comment>
<dbReference type="AlphaFoldDB" id="T0IKE5"/>
<dbReference type="Pfam" id="PF04828">
    <property type="entry name" value="GFA"/>
    <property type="match status" value="1"/>
</dbReference>
<keyword evidence="3" id="KW-0862">Zinc</keyword>
<dbReference type="SUPFAM" id="SSF51316">
    <property type="entry name" value="Mss4-like"/>
    <property type="match status" value="1"/>
</dbReference>
<dbReference type="InterPro" id="IPR006913">
    <property type="entry name" value="CENP-V/GFA"/>
</dbReference>
<proteinExistence type="inferred from homology"/>
<dbReference type="Gene3D" id="2.170.150.70">
    <property type="match status" value="1"/>
</dbReference>
<evidence type="ECO:0000259" key="4">
    <source>
        <dbReference type="PROSITE" id="PS51891"/>
    </source>
</evidence>
<dbReference type="Proteomes" id="UP000015525">
    <property type="component" value="Unassembled WGS sequence"/>
</dbReference>
<dbReference type="RefSeq" id="WP_021237259.1">
    <property type="nucleotide sequence ID" value="NZ_ATHO01000040.1"/>
</dbReference>
<dbReference type="PROSITE" id="PS51891">
    <property type="entry name" value="CENP_V_GFA"/>
    <property type="match status" value="1"/>
</dbReference>
<accession>T0IKE5</accession>
<evidence type="ECO:0000313" key="5">
    <source>
        <dbReference type="EMBL" id="EQB10134.1"/>
    </source>
</evidence>
<dbReference type="PANTHER" id="PTHR28620:SF1">
    <property type="entry name" value="CENP-V_GFA DOMAIN-CONTAINING PROTEIN"/>
    <property type="match status" value="1"/>
</dbReference>
<feature type="domain" description="CENP-V/GFA" evidence="4">
    <location>
        <begin position="3"/>
        <end position="115"/>
    </location>
</feature>
<comment type="similarity">
    <text evidence="1">Belongs to the Gfa family.</text>
</comment>
<organism evidence="5 6">
    <name type="scientific">Sphingobium quisquiliarum P25</name>
    <dbReference type="NCBI Taxonomy" id="1329909"/>
    <lineage>
        <taxon>Bacteria</taxon>
        <taxon>Pseudomonadati</taxon>
        <taxon>Pseudomonadota</taxon>
        <taxon>Alphaproteobacteria</taxon>
        <taxon>Sphingomonadales</taxon>
        <taxon>Sphingomonadaceae</taxon>
        <taxon>Sphingobium</taxon>
    </lineage>
</organism>